<comment type="caution">
    <text evidence="3">The sequence shown here is derived from an EMBL/GenBank/DDBJ whole genome shotgun (WGS) entry which is preliminary data.</text>
</comment>
<dbReference type="InterPro" id="IPR014729">
    <property type="entry name" value="Rossmann-like_a/b/a_fold"/>
</dbReference>
<dbReference type="InterPro" id="IPR006016">
    <property type="entry name" value="UspA"/>
</dbReference>
<feature type="domain" description="UspA" evidence="2">
    <location>
        <begin position="3"/>
        <end position="175"/>
    </location>
</feature>
<organism evidence="3 4">
    <name type="scientific">Ferruginivarius sediminum</name>
    <dbReference type="NCBI Taxonomy" id="2661937"/>
    <lineage>
        <taxon>Bacteria</taxon>
        <taxon>Pseudomonadati</taxon>
        <taxon>Pseudomonadota</taxon>
        <taxon>Alphaproteobacteria</taxon>
        <taxon>Rhodospirillales</taxon>
        <taxon>Rhodospirillaceae</taxon>
        <taxon>Ferruginivarius</taxon>
    </lineage>
</organism>
<dbReference type="InterPro" id="IPR006015">
    <property type="entry name" value="Universal_stress_UspA"/>
</dbReference>
<dbReference type="Proteomes" id="UP000253941">
    <property type="component" value="Unassembled WGS sequence"/>
</dbReference>
<accession>A0A369TCX6</accession>
<gene>
    <name evidence="3" type="ORF">DRB17_08410</name>
</gene>
<keyword evidence="4" id="KW-1185">Reference proteome</keyword>
<name>A0A369TCX6_9PROT</name>
<dbReference type="PANTHER" id="PTHR46268">
    <property type="entry name" value="STRESS RESPONSE PROTEIN NHAX"/>
    <property type="match status" value="1"/>
</dbReference>
<dbReference type="SUPFAM" id="SSF52402">
    <property type="entry name" value="Adenine nucleotide alpha hydrolases-like"/>
    <property type="match status" value="1"/>
</dbReference>
<dbReference type="EMBL" id="QPMH01000006">
    <property type="protein sequence ID" value="RDD62245.1"/>
    <property type="molecule type" value="Genomic_DNA"/>
</dbReference>
<dbReference type="Pfam" id="PF00582">
    <property type="entry name" value="Usp"/>
    <property type="match status" value="1"/>
</dbReference>
<dbReference type="PANTHER" id="PTHR46268:SF6">
    <property type="entry name" value="UNIVERSAL STRESS PROTEIN UP12"/>
    <property type="match status" value="1"/>
</dbReference>
<proteinExistence type="inferred from homology"/>
<dbReference type="CDD" id="cd00293">
    <property type="entry name" value="USP-like"/>
    <property type="match status" value="1"/>
</dbReference>
<evidence type="ECO:0000313" key="4">
    <source>
        <dbReference type="Proteomes" id="UP000253941"/>
    </source>
</evidence>
<dbReference type="Gene3D" id="3.40.50.620">
    <property type="entry name" value="HUPs"/>
    <property type="match status" value="1"/>
</dbReference>
<comment type="similarity">
    <text evidence="1">Belongs to the universal stress protein A family.</text>
</comment>
<sequence length="175" mass="18392">MAFKKILVATDGSANAQRALNVGIDLARQYGAELIVMHAIMGGPMPEGLLQWARAEHLVETPPEPSPAEDIPAYGRLGTITHDRLMRVPYQARLAVARAIVEDAGDHAKKAGVAKVTPVIEDGDATEVIDHVVKSEAADLVVLGTRGLGTLKGLMVGSVSHKVVGLGHCPCVVVP</sequence>
<dbReference type="RefSeq" id="WP_114581759.1">
    <property type="nucleotide sequence ID" value="NZ_QPMH01000006.1"/>
</dbReference>
<evidence type="ECO:0000259" key="2">
    <source>
        <dbReference type="Pfam" id="PF00582"/>
    </source>
</evidence>
<protein>
    <submittedName>
        <fullName evidence="3">Universal stress protein</fullName>
    </submittedName>
</protein>
<dbReference type="AlphaFoldDB" id="A0A369TCX6"/>
<reference evidence="3 4" key="1">
    <citation type="submission" date="2018-07" db="EMBL/GenBank/DDBJ databases">
        <title>Venubactetium sediminum gen. nov., sp. nov., isolated from a marine solar saltern.</title>
        <authorList>
            <person name="Wang S."/>
        </authorList>
    </citation>
    <scope>NUCLEOTIDE SEQUENCE [LARGE SCALE GENOMIC DNA]</scope>
    <source>
        <strain evidence="3 4">WD2A32</strain>
    </source>
</reference>
<dbReference type="PRINTS" id="PR01438">
    <property type="entry name" value="UNVRSLSTRESS"/>
</dbReference>
<evidence type="ECO:0000313" key="3">
    <source>
        <dbReference type="EMBL" id="RDD62245.1"/>
    </source>
</evidence>
<evidence type="ECO:0000256" key="1">
    <source>
        <dbReference type="ARBA" id="ARBA00008791"/>
    </source>
</evidence>